<evidence type="ECO:0000256" key="1">
    <source>
        <dbReference type="ARBA" id="ARBA00004713"/>
    </source>
</evidence>
<dbReference type="RefSeq" id="WP_338605483.1">
    <property type="nucleotide sequence ID" value="NZ_AP028679.1"/>
</dbReference>
<accession>A0AAU9EP91</accession>
<evidence type="ECO:0000259" key="10">
    <source>
        <dbReference type="Pfam" id="PF04413"/>
    </source>
</evidence>
<comment type="pathway">
    <text evidence="1 9">Bacterial outer membrane biogenesis; LPS core biosynthesis.</text>
</comment>
<dbReference type="Gene3D" id="3.40.50.2000">
    <property type="entry name" value="Glycogen Phosphorylase B"/>
    <property type="match status" value="1"/>
</dbReference>
<comment type="catalytic activity">
    <reaction evidence="6 9">
        <text>lipid IVA (E. coli) + CMP-3-deoxy-beta-D-manno-octulosonate = alpha-Kdo-(2-&gt;6)-lipid IVA (E. coli) + CMP + H(+)</text>
        <dbReference type="Rhea" id="RHEA:28066"/>
        <dbReference type="ChEBI" id="CHEBI:15378"/>
        <dbReference type="ChEBI" id="CHEBI:58603"/>
        <dbReference type="ChEBI" id="CHEBI:60364"/>
        <dbReference type="ChEBI" id="CHEBI:60377"/>
        <dbReference type="ChEBI" id="CHEBI:85987"/>
        <dbReference type="EC" id="2.4.99.12"/>
    </reaction>
</comment>
<feature type="domain" description="3-deoxy-D-manno-octulosonic-acid transferase N-terminal" evidence="10">
    <location>
        <begin position="36"/>
        <end position="212"/>
    </location>
</feature>
<evidence type="ECO:0000313" key="12">
    <source>
        <dbReference type="Proteomes" id="UP001366166"/>
    </source>
</evidence>
<feature type="active site" description="Proton acceptor" evidence="7">
    <location>
        <position position="63"/>
    </location>
</feature>
<protein>
    <recommendedName>
        <fullName evidence="3 9">3-deoxy-D-manno-octulosonic acid transferase</fullName>
        <shortName evidence="9">Kdo transferase</shortName>
        <ecNumber evidence="2 9">2.4.99.12</ecNumber>
    </recommendedName>
    <alternativeName>
        <fullName evidence="5 9">Lipid IV(A) 3-deoxy-D-manno-octulosonic acid transferase</fullName>
    </alternativeName>
</protein>
<evidence type="ECO:0000256" key="5">
    <source>
        <dbReference type="ARBA" id="ARBA00031445"/>
    </source>
</evidence>
<dbReference type="GO" id="GO:0005886">
    <property type="term" value="C:plasma membrane"/>
    <property type="evidence" value="ECO:0007669"/>
    <property type="project" value="UniProtKB-SubCell"/>
</dbReference>
<dbReference type="InterPro" id="IPR039901">
    <property type="entry name" value="Kdotransferase"/>
</dbReference>
<evidence type="ECO:0000256" key="6">
    <source>
        <dbReference type="ARBA" id="ARBA00049183"/>
    </source>
</evidence>
<dbReference type="PANTHER" id="PTHR42755">
    <property type="entry name" value="3-DEOXY-MANNO-OCTULOSONATE CYTIDYLYLTRANSFERASE"/>
    <property type="match status" value="1"/>
</dbReference>
<dbReference type="Pfam" id="PF04413">
    <property type="entry name" value="Glycos_transf_N"/>
    <property type="match status" value="1"/>
</dbReference>
<feature type="transmembrane region" description="Helical" evidence="9">
    <location>
        <begin position="6"/>
        <end position="25"/>
    </location>
</feature>
<feature type="site" description="Transition state stabilizer" evidence="8">
    <location>
        <position position="133"/>
    </location>
</feature>
<dbReference type="GO" id="GO:0009245">
    <property type="term" value="P:lipid A biosynthetic process"/>
    <property type="evidence" value="ECO:0007669"/>
    <property type="project" value="TreeGrafter"/>
</dbReference>
<comment type="similarity">
    <text evidence="9">Belongs to the glycosyltransferase group 1 family.</text>
</comment>
<reference evidence="12" key="1">
    <citation type="journal article" date="2023" name="Arch. Microbiol.">
        <title>Desulfoferula mesophilus gen. nov. sp. nov., a mesophilic sulfate-reducing bacterium isolated from a brackish lake sediment.</title>
        <authorList>
            <person name="Watanabe T."/>
            <person name="Yabe T."/>
            <person name="Tsuji J.M."/>
            <person name="Fukui M."/>
        </authorList>
    </citation>
    <scope>NUCLEOTIDE SEQUENCE [LARGE SCALE GENOMIC DNA]</scope>
    <source>
        <strain evidence="12">12FAK</strain>
    </source>
</reference>
<dbReference type="EC" id="2.4.99.12" evidence="2 9"/>
<dbReference type="SUPFAM" id="SSF53756">
    <property type="entry name" value="UDP-Glycosyltransferase/glycogen phosphorylase"/>
    <property type="match status" value="1"/>
</dbReference>
<evidence type="ECO:0000256" key="2">
    <source>
        <dbReference type="ARBA" id="ARBA00012621"/>
    </source>
</evidence>
<evidence type="ECO:0000256" key="7">
    <source>
        <dbReference type="PIRSR" id="PIRSR639901-1"/>
    </source>
</evidence>
<dbReference type="InterPro" id="IPR038107">
    <property type="entry name" value="Glycos_transf_N_sf"/>
</dbReference>
<organism evidence="11 12">
    <name type="scientific">Desulfoferula mesophila</name>
    <dbReference type="NCBI Taxonomy" id="3058419"/>
    <lineage>
        <taxon>Bacteria</taxon>
        <taxon>Pseudomonadati</taxon>
        <taxon>Thermodesulfobacteriota</taxon>
        <taxon>Desulfarculia</taxon>
        <taxon>Desulfarculales</taxon>
        <taxon>Desulfarculaceae</taxon>
        <taxon>Desulfoferula</taxon>
    </lineage>
</organism>
<dbReference type="Proteomes" id="UP001366166">
    <property type="component" value="Chromosome"/>
</dbReference>
<dbReference type="Gene3D" id="3.40.50.11720">
    <property type="entry name" value="3-Deoxy-D-manno-octulosonic-acid transferase, N-terminal domain"/>
    <property type="match status" value="1"/>
</dbReference>
<evidence type="ECO:0000256" key="3">
    <source>
        <dbReference type="ARBA" id="ARBA00019077"/>
    </source>
</evidence>
<keyword evidence="9" id="KW-1133">Transmembrane helix</keyword>
<dbReference type="GO" id="GO:0043842">
    <property type="term" value="F:Kdo transferase activity"/>
    <property type="evidence" value="ECO:0007669"/>
    <property type="project" value="UniProtKB-EC"/>
</dbReference>
<dbReference type="GO" id="GO:0009244">
    <property type="term" value="P:lipopolysaccharide core region biosynthetic process"/>
    <property type="evidence" value="ECO:0007669"/>
    <property type="project" value="UniProtKB-UniRule"/>
</dbReference>
<keyword evidence="9" id="KW-0812">Transmembrane</keyword>
<keyword evidence="9" id="KW-1003">Cell membrane</keyword>
<keyword evidence="4 9" id="KW-0808">Transferase</keyword>
<dbReference type="InterPro" id="IPR007507">
    <property type="entry name" value="Glycos_transf_N"/>
</dbReference>
<proteinExistence type="inferred from homology"/>
<name>A0AAU9EP91_9BACT</name>
<keyword evidence="9" id="KW-0448">Lipopolysaccharide biosynthesis</keyword>
<dbReference type="EMBL" id="AP028679">
    <property type="protein sequence ID" value="BEQ13735.1"/>
    <property type="molecule type" value="Genomic_DNA"/>
</dbReference>
<keyword evidence="9" id="KW-0472">Membrane</keyword>
<evidence type="ECO:0000256" key="4">
    <source>
        <dbReference type="ARBA" id="ARBA00022679"/>
    </source>
</evidence>
<sequence>MGKSLIAYNLALGLAGTTLPGLWLGSRLARRWGELWPRLGLYRDQPPAGGGPRVWLQAVSVGEVAVAQAVAQELWARRPEIELSVSSSTAKGLERARELFAGKARVLPFPLEAPWAVAGAWQRVRPQVYASLETELWPNFLAWLDRGGCELLLLNGRISPRSFPRYMKARPLVAGCLERFSLLSMIGPQDAARAVALGAPPQRVRVEGNAKYAGLAQRVAALDPAPLAARLALGEAPLLVAGSVRSGEEAAVLGAFKQVLTDHPGAVLAVAPRHVEKAPRWLAAARGMGLTAQAWSDLGPDSPRRPDTRLVVVDAMGQLLTLYGLAKAAFVGASLVPLGGQNPMEPAAWGVPTAFGPDMADFLDAALALQEAGGAQTVGDAHELAAWWERMLAAPQEAAAAGQAARRVVGGWSGAASAAAGHILDALTRQGV</sequence>
<keyword evidence="12" id="KW-1185">Reference proteome</keyword>
<evidence type="ECO:0000256" key="8">
    <source>
        <dbReference type="PIRSR" id="PIRSR639901-2"/>
    </source>
</evidence>
<dbReference type="KEGG" id="dmp:FAK_08010"/>
<dbReference type="PANTHER" id="PTHR42755:SF1">
    <property type="entry name" value="3-DEOXY-D-MANNO-OCTULOSONIC ACID TRANSFERASE, MITOCHONDRIAL-RELATED"/>
    <property type="match status" value="1"/>
</dbReference>
<gene>
    <name evidence="11" type="primary">kdtA</name>
    <name evidence="11" type="ORF">FAK_08010</name>
</gene>
<comment type="subcellular location">
    <subcellularLocation>
        <location evidence="9">Cell membrane</location>
    </subcellularLocation>
</comment>
<evidence type="ECO:0000256" key="9">
    <source>
        <dbReference type="RuleBase" id="RU365103"/>
    </source>
</evidence>
<dbReference type="AlphaFoldDB" id="A0AAU9EP91"/>
<feature type="site" description="Transition state stabilizer" evidence="8">
    <location>
        <position position="211"/>
    </location>
</feature>
<comment type="function">
    <text evidence="9">Involved in lipopolysaccharide (LPS) biosynthesis. Catalyzes the transfer of 3-deoxy-D-manno-octulosonate (Kdo) residue(s) from CMP-Kdo to lipid IV(A), the tetraacyldisaccharide-1,4'-bisphosphate precursor of lipid A.</text>
</comment>
<evidence type="ECO:0000313" key="11">
    <source>
        <dbReference type="EMBL" id="BEQ13735.1"/>
    </source>
</evidence>